<feature type="domain" description="HPP transmembrane region" evidence="2">
    <location>
        <begin position="70"/>
        <end position="217"/>
    </location>
</feature>
<dbReference type="PaxDb" id="3827-XP_004508777.1"/>
<keyword evidence="1" id="KW-0472">Membrane</keyword>
<dbReference type="RefSeq" id="XP_004508777.1">
    <property type="nucleotide sequence ID" value="XM_004508720.3"/>
</dbReference>
<organism evidence="3 4">
    <name type="scientific">Cicer arietinum</name>
    <name type="common">Chickpea</name>
    <name type="synonym">Garbanzo</name>
    <dbReference type="NCBI Taxonomy" id="3827"/>
    <lineage>
        <taxon>Eukaryota</taxon>
        <taxon>Viridiplantae</taxon>
        <taxon>Streptophyta</taxon>
        <taxon>Embryophyta</taxon>
        <taxon>Tracheophyta</taxon>
        <taxon>Spermatophyta</taxon>
        <taxon>Magnoliopsida</taxon>
        <taxon>eudicotyledons</taxon>
        <taxon>Gunneridae</taxon>
        <taxon>Pentapetalae</taxon>
        <taxon>rosids</taxon>
        <taxon>fabids</taxon>
        <taxon>Fabales</taxon>
        <taxon>Fabaceae</taxon>
        <taxon>Papilionoideae</taxon>
        <taxon>50 kb inversion clade</taxon>
        <taxon>NPAAA clade</taxon>
        <taxon>Hologalegina</taxon>
        <taxon>IRL clade</taxon>
        <taxon>Cicereae</taxon>
        <taxon>Cicer</taxon>
    </lineage>
</organism>
<dbReference type="AlphaFoldDB" id="A0A1S2YRJ1"/>
<dbReference type="KEGG" id="cam:101492695"/>
<accession>A0A1S2YRJ1</accession>
<sequence length="224" mass="24020">MLQMSSGSVLGTKLLSISLNRSFITTGKKKGLVFDYLGFRKGRRHVIKASSDVASPSIWENWKPPKASSTHSFSDILWPSAGAFAAMAILGKLDQLLAPKGLSITLAPLGAVSVLLFASPSAPSARKYNMLMAQIGCAAIGVLAFTIFGPGLLAKSSSLAASVAYMIYTDTVHPPAVSMPLLFIDGVKLQHLSFWYALYPGATGCILLCLIQEVVLYMKQNFKF</sequence>
<feature type="transmembrane region" description="Helical" evidence="1">
    <location>
        <begin position="101"/>
        <end position="119"/>
    </location>
</feature>
<keyword evidence="1" id="KW-0812">Transmembrane</keyword>
<dbReference type="InterPro" id="IPR058581">
    <property type="entry name" value="TM_HPP"/>
</dbReference>
<name>A0A1S2YRJ1_CICAR</name>
<dbReference type="InterPro" id="IPR007065">
    <property type="entry name" value="HPP"/>
</dbReference>
<dbReference type="Proteomes" id="UP000087171">
    <property type="component" value="Chromosome Ca7"/>
</dbReference>
<proteinExistence type="predicted"/>
<dbReference type="PANTHER" id="PTHR33741:SF1">
    <property type="entry name" value="HPP FAMILY PROTEIN, EXPRESSED"/>
    <property type="match status" value="1"/>
</dbReference>
<keyword evidence="1" id="KW-1133">Transmembrane helix</keyword>
<dbReference type="PANTHER" id="PTHR33741">
    <property type="entry name" value="TRANSMEMBRANE PROTEIN DDB_G0269096-RELATED"/>
    <property type="match status" value="1"/>
</dbReference>
<reference evidence="3" key="1">
    <citation type="journal article" date="2013" name="Nat. Biotechnol.">
        <title>Draft genome sequence of chickpea (Cicer arietinum) provides a resource for trait improvement.</title>
        <authorList>
            <person name="Varshney R.K."/>
            <person name="Song C."/>
            <person name="Saxena R.K."/>
            <person name="Azam S."/>
            <person name="Yu S."/>
            <person name="Sharpe A.G."/>
            <person name="Cannon S."/>
            <person name="Baek J."/>
            <person name="Rosen B.D."/>
            <person name="Tar'an B."/>
            <person name="Millan T."/>
            <person name="Zhang X."/>
            <person name="Ramsay L.D."/>
            <person name="Iwata A."/>
            <person name="Wang Y."/>
            <person name="Nelson W."/>
            <person name="Farmer A.D."/>
            <person name="Gaur P.M."/>
            <person name="Soderlund C."/>
            <person name="Penmetsa R.V."/>
            <person name="Xu C."/>
            <person name="Bharti A.K."/>
            <person name="He W."/>
            <person name="Winter P."/>
            <person name="Zhao S."/>
            <person name="Hane J.K."/>
            <person name="Carrasquilla-Garcia N."/>
            <person name="Condie J.A."/>
            <person name="Upadhyaya H.D."/>
            <person name="Luo M.C."/>
            <person name="Thudi M."/>
            <person name="Gowda C.L."/>
            <person name="Singh N.P."/>
            <person name="Lichtenzveig J."/>
            <person name="Gali K.K."/>
            <person name="Rubio J."/>
            <person name="Nadarajan N."/>
            <person name="Dolezel J."/>
            <person name="Bansal K.C."/>
            <person name="Xu X."/>
            <person name="Edwards D."/>
            <person name="Zhang G."/>
            <person name="Kahl G."/>
            <person name="Gil J."/>
            <person name="Singh K.B."/>
            <person name="Datta S.K."/>
            <person name="Jackson S.A."/>
            <person name="Wang J."/>
            <person name="Cook D.R."/>
        </authorList>
    </citation>
    <scope>NUCLEOTIDE SEQUENCE [LARGE SCALE GENOMIC DNA]</scope>
    <source>
        <strain evidence="3">cv. CDC Frontier</strain>
    </source>
</reference>
<reference evidence="4" key="2">
    <citation type="submission" date="2025-08" db="UniProtKB">
        <authorList>
            <consortium name="RefSeq"/>
        </authorList>
    </citation>
    <scope>IDENTIFICATION</scope>
    <source>
        <tissue evidence="4">Etiolated seedlings</tissue>
    </source>
</reference>
<protein>
    <submittedName>
        <fullName evidence="4">Uncharacterized protein LOC101492695</fullName>
    </submittedName>
</protein>
<evidence type="ECO:0000313" key="4">
    <source>
        <dbReference type="RefSeq" id="XP_004508777.1"/>
    </source>
</evidence>
<dbReference type="OrthoDB" id="2016548at2759"/>
<keyword evidence="3" id="KW-1185">Reference proteome</keyword>
<evidence type="ECO:0000256" key="1">
    <source>
        <dbReference type="SAM" id="Phobius"/>
    </source>
</evidence>
<dbReference type="eggNOG" id="ENOG502QU4X">
    <property type="taxonomic scope" value="Eukaryota"/>
</dbReference>
<dbReference type="GeneID" id="101492695"/>
<evidence type="ECO:0000259" key="2">
    <source>
        <dbReference type="Pfam" id="PF04982"/>
    </source>
</evidence>
<gene>
    <name evidence="4" type="primary">LOC101492695</name>
</gene>
<evidence type="ECO:0000313" key="3">
    <source>
        <dbReference type="Proteomes" id="UP000087171"/>
    </source>
</evidence>
<dbReference type="Pfam" id="PF04982">
    <property type="entry name" value="TM_HPP"/>
    <property type="match status" value="1"/>
</dbReference>
<feature type="transmembrane region" description="Helical" evidence="1">
    <location>
        <begin position="196"/>
        <end position="218"/>
    </location>
</feature>
<feature type="transmembrane region" description="Helical" evidence="1">
    <location>
        <begin position="131"/>
        <end position="153"/>
    </location>
</feature>